<dbReference type="PANTHER" id="PTHR32134">
    <property type="entry name" value="FNIP REPEAT-CONTAINING PROTEIN"/>
    <property type="match status" value="1"/>
</dbReference>
<proteinExistence type="predicted"/>
<dbReference type="AlphaFoldDB" id="F0ZJ22"/>
<dbReference type="Pfam" id="PF05725">
    <property type="entry name" value="FNIP"/>
    <property type="match status" value="3"/>
</dbReference>
<dbReference type="Proteomes" id="UP000001064">
    <property type="component" value="Unassembled WGS sequence"/>
</dbReference>
<dbReference type="RefSeq" id="XP_003287412.1">
    <property type="nucleotide sequence ID" value="XM_003287364.1"/>
</dbReference>
<dbReference type="InterPro" id="IPR008615">
    <property type="entry name" value="FNIP"/>
</dbReference>
<evidence type="ECO:0000313" key="2">
    <source>
        <dbReference type="EMBL" id="EGC36037.1"/>
    </source>
</evidence>
<dbReference type="InParanoid" id="F0ZJ22"/>
<evidence type="ECO:0008006" key="4">
    <source>
        <dbReference type="Google" id="ProtNLM"/>
    </source>
</evidence>
<keyword evidence="1" id="KW-0677">Repeat</keyword>
<dbReference type="EMBL" id="GL871039">
    <property type="protein sequence ID" value="EGC36037.1"/>
    <property type="molecule type" value="Genomic_DNA"/>
</dbReference>
<organism evidence="2 3">
    <name type="scientific">Dictyostelium purpureum</name>
    <name type="common">Slime mold</name>
    <dbReference type="NCBI Taxonomy" id="5786"/>
    <lineage>
        <taxon>Eukaryota</taxon>
        <taxon>Amoebozoa</taxon>
        <taxon>Evosea</taxon>
        <taxon>Eumycetozoa</taxon>
        <taxon>Dictyostelia</taxon>
        <taxon>Dictyosteliales</taxon>
        <taxon>Dictyosteliaceae</taxon>
        <taxon>Dictyostelium</taxon>
    </lineage>
</organism>
<dbReference type="OrthoDB" id="24361at2759"/>
<dbReference type="VEuPathDB" id="AmoebaDB:DICPUDRAFT_151519"/>
<dbReference type="InterPro" id="IPR051251">
    <property type="entry name" value="STK_FNIP-Repeat"/>
</dbReference>
<name>F0ZJ22_DICPU</name>
<accession>F0ZJ22</accession>
<dbReference type="PANTHER" id="PTHR32134:SF189">
    <property type="entry name" value="FNIP REPEAT-CONTAINING PROTEIN"/>
    <property type="match status" value="1"/>
</dbReference>
<keyword evidence="3" id="KW-1185">Reference proteome</keyword>
<evidence type="ECO:0000256" key="1">
    <source>
        <dbReference type="ARBA" id="ARBA00022737"/>
    </source>
</evidence>
<evidence type="ECO:0000313" key="3">
    <source>
        <dbReference type="Proteomes" id="UP000001064"/>
    </source>
</evidence>
<reference evidence="3" key="1">
    <citation type="journal article" date="2011" name="Genome Biol.">
        <title>Comparative genomics of the social amoebae Dictyostelium discoideum and Dictyostelium purpureum.</title>
        <authorList>
            <consortium name="US DOE Joint Genome Institute (JGI-PGF)"/>
            <person name="Sucgang R."/>
            <person name="Kuo A."/>
            <person name="Tian X."/>
            <person name="Salerno W."/>
            <person name="Parikh A."/>
            <person name="Feasley C.L."/>
            <person name="Dalin E."/>
            <person name="Tu H."/>
            <person name="Huang E."/>
            <person name="Barry K."/>
            <person name="Lindquist E."/>
            <person name="Shapiro H."/>
            <person name="Bruce D."/>
            <person name="Schmutz J."/>
            <person name="Salamov A."/>
            <person name="Fey P."/>
            <person name="Gaudet P."/>
            <person name="Anjard C."/>
            <person name="Babu M.M."/>
            <person name="Basu S."/>
            <person name="Bushmanova Y."/>
            <person name="van der Wel H."/>
            <person name="Katoh-Kurasawa M."/>
            <person name="Dinh C."/>
            <person name="Coutinho P.M."/>
            <person name="Saito T."/>
            <person name="Elias M."/>
            <person name="Schaap P."/>
            <person name="Kay R.R."/>
            <person name="Henrissat B."/>
            <person name="Eichinger L."/>
            <person name="Rivero F."/>
            <person name="Putnam N.H."/>
            <person name="West C.M."/>
            <person name="Loomis W.F."/>
            <person name="Chisholm R.L."/>
            <person name="Shaulsky G."/>
            <person name="Strassmann J.E."/>
            <person name="Queller D.C."/>
            <person name="Kuspa A."/>
            <person name="Grigoriev I.V."/>
        </authorList>
    </citation>
    <scope>NUCLEOTIDE SEQUENCE [LARGE SCALE GENOMIC DNA]</scope>
    <source>
        <strain evidence="3">QSDP1</strain>
    </source>
</reference>
<dbReference type="GeneID" id="10501361"/>
<protein>
    <recommendedName>
        <fullName evidence="4">FNIP repeat-containing protein</fullName>
    </recommendedName>
</protein>
<dbReference type="KEGG" id="dpp:DICPUDRAFT_151519"/>
<sequence>MSNKKIKLEANIDINNNEKDNNIIDNKHQLKHKPDNTILFFKVFRNIFLKNKIIGFISFKAKLYVTQNNLQILKDYNHYNHNIYFERIKCKLLETEYNHTSELFDRVLLTISKYSLASLKIIKQYEEKFQEWGIGYLYESRCSNYYRELKPNELPSSLTKISLPWYDYPIVDPNIFPKDLKILNFKNYNHPLTQNSLPPCLESLCIPSFKYRIEPFTLPQTLTDLTINGYNEEFETITYGSFPNKIKKLKLVSGISGVSIFEKANTYSFDPIYGQFEEIKLFPSSLTDLYIGPRFHYHLIYKGFFPNSITKLEINSGFPLTPSSDMNWLPECLESLILVINSISIIKENTFPSTLKSLKVTLTQPSPHQYETERFISFIPDSVTNLCINGSLNLSSYNIKYPSNLKEINIKKNVFNTNLLASSTLKKVKITNSHPSPLLPSNATELVIENQQEIAIPSHISKVVFKNHVKNPLEALKTCSQSLRELQVGRLRCRIMDIYNKTNTLIIEFPNLEILSVSNVYQGISRSYQFPPSSLLQNSLRALSISKTTPKSLPITITPSNLIALNYIILSNFQIPIYPPCLIILGLKTDIAITNSTLPQFIKILIIMGPPPTINIDPIPPTLEQILIDSQYYLEYQKNNPHHSNNPNLKTLIKPVYDYKSIFFRVYNKYK</sequence>
<gene>
    <name evidence="2" type="ORF">DICPUDRAFT_151519</name>
</gene>